<dbReference type="Pfam" id="PF03123">
    <property type="entry name" value="CAT_RBD"/>
    <property type="match status" value="1"/>
</dbReference>
<feature type="domain" description="PRD" evidence="2">
    <location>
        <begin position="176"/>
        <end position="279"/>
    </location>
</feature>
<organism evidence="3 4">
    <name type="scientific">Clostridium rhizosphaerae</name>
    <dbReference type="NCBI Taxonomy" id="2803861"/>
    <lineage>
        <taxon>Bacteria</taxon>
        <taxon>Bacillati</taxon>
        <taxon>Bacillota</taxon>
        <taxon>Clostridia</taxon>
        <taxon>Eubacteriales</taxon>
        <taxon>Clostridiaceae</taxon>
        <taxon>Clostridium</taxon>
    </lineage>
</organism>
<dbReference type="PANTHER" id="PTHR30185:SF16">
    <property type="entry name" value="PROTEIN GLCT"/>
    <property type="match status" value="1"/>
</dbReference>
<dbReference type="Gene3D" id="1.20.58.1950">
    <property type="match status" value="1"/>
</dbReference>
<dbReference type="InterPro" id="IPR004341">
    <property type="entry name" value="CAT_RNA-bd_dom"/>
</dbReference>
<dbReference type="Gene3D" id="1.20.890.100">
    <property type="match status" value="1"/>
</dbReference>
<proteinExistence type="predicted"/>
<evidence type="ECO:0000313" key="4">
    <source>
        <dbReference type="Proteomes" id="UP000632377"/>
    </source>
</evidence>
<dbReference type="PANTHER" id="PTHR30185">
    <property type="entry name" value="CRYPTIC BETA-GLUCOSIDE BGL OPERON ANTITERMINATOR"/>
    <property type="match status" value="1"/>
</dbReference>
<dbReference type="Gene3D" id="2.30.24.10">
    <property type="entry name" value="CAT RNA-binding domain"/>
    <property type="match status" value="1"/>
</dbReference>
<dbReference type="NCBIfam" id="NF047357">
    <property type="entry name" value="antiterm_GlcT"/>
    <property type="match status" value="1"/>
</dbReference>
<evidence type="ECO:0000256" key="1">
    <source>
        <dbReference type="ARBA" id="ARBA00022737"/>
    </source>
</evidence>
<gene>
    <name evidence="3" type="ORF">JK636_03100</name>
</gene>
<accession>A0ABS1T5X1</accession>
<keyword evidence="1" id="KW-0677">Repeat</keyword>
<dbReference type="InterPro" id="IPR011608">
    <property type="entry name" value="PRD"/>
</dbReference>
<dbReference type="InterPro" id="IPR036650">
    <property type="entry name" value="CAT_RNA-bd_dom_sf"/>
</dbReference>
<dbReference type="SUPFAM" id="SSF50151">
    <property type="entry name" value="SacY-like RNA-binding domain"/>
    <property type="match status" value="1"/>
</dbReference>
<dbReference type="Pfam" id="PF00874">
    <property type="entry name" value="PRD"/>
    <property type="match status" value="2"/>
</dbReference>
<dbReference type="RefSeq" id="WP_202747363.1">
    <property type="nucleotide sequence ID" value="NZ_JAESWC010000001.1"/>
</dbReference>
<protein>
    <submittedName>
        <fullName evidence="3">PRD domain-containing protein</fullName>
    </submittedName>
</protein>
<dbReference type="Proteomes" id="UP000632377">
    <property type="component" value="Unassembled WGS sequence"/>
</dbReference>
<evidence type="ECO:0000313" key="3">
    <source>
        <dbReference type="EMBL" id="MBL4934742.1"/>
    </source>
</evidence>
<keyword evidence="4" id="KW-1185">Reference proteome</keyword>
<dbReference type="EMBL" id="JAESWC010000001">
    <property type="protein sequence ID" value="MBL4934742.1"/>
    <property type="molecule type" value="Genomic_DNA"/>
</dbReference>
<dbReference type="InterPro" id="IPR036634">
    <property type="entry name" value="PRD_sf"/>
</dbReference>
<comment type="caution">
    <text evidence="3">The sequence shown here is derived from an EMBL/GenBank/DDBJ whole genome shotgun (WGS) entry which is preliminary data.</text>
</comment>
<sequence length="279" mass="31985">MQDNSYIVQKIFNNNIILVIDNNVEKILFGKGIGFGKHAGDEIALNKSIEKTFIIQDPQNKNKFNQLIKTVDEDIIVICEEIISMISEEFTEELDESIHISLTDHIFFTLKRLKESNEIVNPFLVETEVLFKKEYEIAKKAVSILEKRTGISIPEGETGFITLHIHSARNKGTLSNTIKYAFLANTITEFVEDNLNIELDRDSLDYARFIIHLRFAIERLLKSSPIKNELLTAIKRKYKASYKLAEQIGKIIEDSLEVKVVPDEIGYIAIHLQKLTESK</sequence>
<evidence type="ECO:0000259" key="2">
    <source>
        <dbReference type="PROSITE" id="PS51372"/>
    </source>
</evidence>
<dbReference type="InterPro" id="IPR050661">
    <property type="entry name" value="BglG_antiterminators"/>
</dbReference>
<feature type="domain" description="PRD" evidence="2">
    <location>
        <begin position="70"/>
        <end position="175"/>
    </location>
</feature>
<dbReference type="Gene3D" id="1.10.1790.10">
    <property type="entry name" value="PRD domain"/>
    <property type="match status" value="1"/>
</dbReference>
<dbReference type="PROSITE" id="PS51372">
    <property type="entry name" value="PRD_2"/>
    <property type="match status" value="2"/>
</dbReference>
<dbReference type="SMART" id="SM01061">
    <property type="entry name" value="CAT_RBD"/>
    <property type="match status" value="1"/>
</dbReference>
<dbReference type="SUPFAM" id="SSF63520">
    <property type="entry name" value="PTS-regulatory domain, PRD"/>
    <property type="match status" value="2"/>
</dbReference>
<reference evidence="3 4" key="1">
    <citation type="submission" date="2021-01" db="EMBL/GenBank/DDBJ databases">
        <title>Genome public.</title>
        <authorList>
            <person name="Liu C."/>
            <person name="Sun Q."/>
        </authorList>
    </citation>
    <scope>NUCLEOTIDE SEQUENCE [LARGE SCALE GENOMIC DNA]</scope>
    <source>
        <strain evidence="3 4">YIM B02515</strain>
    </source>
</reference>
<name>A0ABS1T5X1_9CLOT</name>